<sequence length="124" mass="13618">MYSSNLETVLYSLKASFLQVSNPLFMRSKLILQYPFLAACCMVSTAFTKTTGVLVAALAKPSNTTACSGGRAALCVQFSFTPLFVSLRPALLKCAHFSWTIDSRDPIGSKIIYLETYRAPYEAL</sequence>
<keyword evidence="2" id="KW-1185">Reference proteome</keyword>
<reference evidence="1" key="1">
    <citation type="submission" date="2020-05" db="EMBL/GenBank/DDBJ databases">
        <title>WGS assembly of Panicum virgatum.</title>
        <authorList>
            <person name="Lovell J.T."/>
            <person name="Jenkins J."/>
            <person name="Shu S."/>
            <person name="Juenger T.E."/>
            <person name="Schmutz J."/>
        </authorList>
    </citation>
    <scope>NUCLEOTIDE SEQUENCE</scope>
    <source>
        <strain evidence="1">AP13</strain>
    </source>
</reference>
<proteinExistence type="predicted"/>
<protein>
    <submittedName>
        <fullName evidence="1">Uncharacterized protein</fullName>
    </submittedName>
</protein>
<evidence type="ECO:0000313" key="2">
    <source>
        <dbReference type="Proteomes" id="UP000823388"/>
    </source>
</evidence>
<evidence type="ECO:0000313" key="1">
    <source>
        <dbReference type="EMBL" id="KAG2559242.1"/>
    </source>
</evidence>
<dbReference type="Proteomes" id="UP000823388">
    <property type="component" value="Chromosome 8N"/>
</dbReference>
<gene>
    <name evidence="1" type="ORF">PVAP13_8NG294784</name>
</gene>
<comment type="caution">
    <text evidence="1">The sequence shown here is derived from an EMBL/GenBank/DDBJ whole genome shotgun (WGS) entry which is preliminary data.</text>
</comment>
<name>A0A8T0PGE1_PANVG</name>
<accession>A0A8T0PGE1</accession>
<organism evidence="1 2">
    <name type="scientific">Panicum virgatum</name>
    <name type="common">Blackwell switchgrass</name>
    <dbReference type="NCBI Taxonomy" id="38727"/>
    <lineage>
        <taxon>Eukaryota</taxon>
        <taxon>Viridiplantae</taxon>
        <taxon>Streptophyta</taxon>
        <taxon>Embryophyta</taxon>
        <taxon>Tracheophyta</taxon>
        <taxon>Spermatophyta</taxon>
        <taxon>Magnoliopsida</taxon>
        <taxon>Liliopsida</taxon>
        <taxon>Poales</taxon>
        <taxon>Poaceae</taxon>
        <taxon>PACMAD clade</taxon>
        <taxon>Panicoideae</taxon>
        <taxon>Panicodae</taxon>
        <taxon>Paniceae</taxon>
        <taxon>Panicinae</taxon>
        <taxon>Panicum</taxon>
        <taxon>Panicum sect. Hiantes</taxon>
    </lineage>
</organism>
<dbReference type="AlphaFoldDB" id="A0A8T0PGE1"/>
<dbReference type="EMBL" id="CM029052">
    <property type="protein sequence ID" value="KAG2559242.1"/>
    <property type="molecule type" value="Genomic_DNA"/>
</dbReference>